<dbReference type="RefSeq" id="XP_047844231.1">
    <property type="nucleotide sequence ID" value="XM_047988238.1"/>
</dbReference>
<dbReference type="AlphaFoldDB" id="A0A9Q8VBP8"/>
<dbReference type="GeneID" id="72068759"/>
<dbReference type="KEGG" id="ptkz:JDV02_006810"/>
<evidence type="ECO:0000313" key="3">
    <source>
        <dbReference type="Proteomes" id="UP000829364"/>
    </source>
</evidence>
<protein>
    <recommendedName>
        <fullName evidence="4">Secreted protein</fullName>
    </recommendedName>
</protein>
<keyword evidence="3" id="KW-1185">Reference proteome</keyword>
<gene>
    <name evidence="2" type="ORF">JDV02_006810</name>
</gene>
<evidence type="ECO:0000313" key="2">
    <source>
        <dbReference type="EMBL" id="UNI20750.1"/>
    </source>
</evidence>
<proteinExistence type="predicted"/>
<name>A0A9Q8VBP8_9HYPO</name>
<evidence type="ECO:0000256" key="1">
    <source>
        <dbReference type="SAM" id="SignalP"/>
    </source>
</evidence>
<evidence type="ECO:0008006" key="4">
    <source>
        <dbReference type="Google" id="ProtNLM"/>
    </source>
</evidence>
<feature type="chain" id="PRO_5040494989" description="Secreted protein" evidence="1">
    <location>
        <begin position="23"/>
        <end position="166"/>
    </location>
</feature>
<organism evidence="2 3">
    <name type="scientific">Purpureocillium takamizusanense</name>
    <dbReference type="NCBI Taxonomy" id="2060973"/>
    <lineage>
        <taxon>Eukaryota</taxon>
        <taxon>Fungi</taxon>
        <taxon>Dikarya</taxon>
        <taxon>Ascomycota</taxon>
        <taxon>Pezizomycotina</taxon>
        <taxon>Sordariomycetes</taxon>
        <taxon>Hypocreomycetidae</taxon>
        <taxon>Hypocreales</taxon>
        <taxon>Ophiocordycipitaceae</taxon>
        <taxon>Purpureocillium</taxon>
    </lineage>
</organism>
<dbReference type="EMBL" id="CP086359">
    <property type="protein sequence ID" value="UNI20750.1"/>
    <property type="molecule type" value="Genomic_DNA"/>
</dbReference>
<dbReference type="Proteomes" id="UP000829364">
    <property type="component" value="Chromosome 6"/>
</dbReference>
<reference evidence="2" key="1">
    <citation type="submission" date="2021-11" db="EMBL/GenBank/DDBJ databases">
        <title>Purpureocillium_takamizusanense_genome.</title>
        <authorList>
            <person name="Nguyen N.-H."/>
        </authorList>
    </citation>
    <scope>NUCLEOTIDE SEQUENCE</scope>
    <source>
        <strain evidence="2">PT3</strain>
    </source>
</reference>
<keyword evidence="1" id="KW-0732">Signal</keyword>
<sequence>MREASLHLHRTPSLALLVSVFALDSVDRPLLGQVSESHPSYLWQKTCDVRGGDGLQTGTSNRVTAHRARRLDQVEELLLWPPSWPAVKQEYPRQNSTVVPHLRGGRQTASKLRVGPVVRRPLLLPSLGRPLAGTHAPLSQQNYCVLHTALAATVGPIPWCRRAAQR</sequence>
<accession>A0A9Q8VBP8</accession>
<feature type="signal peptide" evidence="1">
    <location>
        <begin position="1"/>
        <end position="22"/>
    </location>
</feature>